<keyword evidence="1" id="KW-0597">Phosphoprotein</keyword>
<accession>A0A2X3E221</accession>
<keyword evidence="2" id="KW-1277">Toxin-antitoxin system</keyword>
<dbReference type="GO" id="GO:0004540">
    <property type="term" value="F:RNA nuclease activity"/>
    <property type="evidence" value="ECO:0007669"/>
    <property type="project" value="InterPro"/>
</dbReference>
<keyword evidence="5" id="KW-0378">Hydrolase</keyword>
<gene>
    <name evidence="6" type="ORF">NCTC13102_02215</name>
</gene>
<dbReference type="GO" id="GO:0016787">
    <property type="term" value="F:hydrolase activity"/>
    <property type="evidence" value="ECO:0007669"/>
    <property type="project" value="UniProtKB-KW"/>
</dbReference>
<dbReference type="PANTHER" id="PTHR34139:SF1">
    <property type="entry name" value="RNASE MJ1380-RELATED"/>
    <property type="match status" value="1"/>
</dbReference>
<dbReference type="PANTHER" id="PTHR34139">
    <property type="entry name" value="UPF0331 PROTEIN MJ0127"/>
    <property type="match status" value="1"/>
</dbReference>
<dbReference type="Proteomes" id="UP000250166">
    <property type="component" value="Unassembled WGS sequence"/>
</dbReference>
<organism evidence="6 7">
    <name type="scientific">Helicobacter fennelliae</name>
    <dbReference type="NCBI Taxonomy" id="215"/>
    <lineage>
        <taxon>Bacteria</taxon>
        <taxon>Pseudomonadati</taxon>
        <taxon>Campylobacterota</taxon>
        <taxon>Epsilonproteobacteria</taxon>
        <taxon>Campylobacterales</taxon>
        <taxon>Helicobacteraceae</taxon>
        <taxon>Helicobacter</taxon>
    </lineage>
</organism>
<sequence length="128" mass="14941">MCSEENIKKLRDIKERIAYILELCNEMGIVKALKDVKEKQPAIVMHLIVINENLQKLQDSFDINMTDIFTKEDIRGLKAIRNIASHDYEGLNLEIIEDVIRFKLPPIQVKIDEFLAHTSSKIKKYSRK</sequence>
<dbReference type="Pfam" id="PF01934">
    <property type="entry name" value="HepT-like"/>
    <property type="match status" value="1"/>
</dbReference>
<evidence type="ECO:0000256" key="5">
    <source>
        <dbReference type="ARBA" id="ARBA00022801"/>
    </source>
</evidence>
<protein>
    <submittedName>
        <fullName evidence="6">Protein of uncharacterized function DUF86</fullName>
    </submittedName>
</protein>
<name>A0A2X3E221_9HELI</name>
<dbReference type="AlphaFoldDB" id="A0A2X3E221"/>
<dbReference type="InterPro" id="IPR008201">
    <property type="entry name" value="HepT-like"/>
</dbReference>
<keyword evidence="3" id="KW-0540">Nuclease</keyword>
<evidence type="ECO:0000313" key="6">
    <source>
        <dbReference type="EMBL" id="SQC36408.1"/>
    </source>
</evidence>
<evidence type="ECO:0000256" key="3">
    <source>
        <dbReference type="ARBA" id="ARBA00022722"/>
    </source>
</evidence>
<evidence type="ECO:0000256" key="1">
    <source>
        <dbReference type="ARBA" id="ARBA00022553"/>
    </source>
</evidence>
<evidence type="ECO:0000256" key="4">
    <source>
        <dbReference type="ARBA" id="ARBA00022741"/>
    </source>
</evidence>
<evidence type="ECO:0000256" key="2">
    <source>
        <dbReference type="ARBA" id="ARBA00022649"/>
    </source>
</evidence>
<dbReference type="RefSeq" id="WP_112059250.1">
    <property type="nucleotide sequence ID" value="NZ_UAWL01000031.1"/>
</dbReference>
<dbReference type="GO" id="GO:0000166">
    <property type="term" value="F:nucleotide binding"/>
    <property type="evidence" value="ECO:0007669"/>
    <property type="project" value="UniProtKB-KW"/>
</dbReference>
<dbReference type="GO" id="GO:0110001">
    <property type="term" value="C:toxin-antitoxin complex"/>
    <property type="evidence" value="ECO:0007669"/>
    <property type="project" value="InterPro"/>
</dbReference>
<proteinExistence type="predicted"/>
<reference evidence="6 7" key="1">
    <citation type="submission" date="2018-06" db="EMBL/GenBank/DDBJ databases">
        <authorList>
            <consortium name="Pathogen Informatics"/>
            <person name="Doyle S."/>
        </authorList>
    </citation>
    <scope>NUCLEOTIDE SEQUENCE [LARGE SCALE GENOMIC DNA]</scope>
    <source>
        <strain evidence="6 7">NCTC13102</strain>
    </source>
</reference>
<evidence type="ECO:0000313" key="7">
    <source>
        <dbReference type="Proteomes" id="UP000250166"/>
    </source>
</evidence>
<dbReference type="InterPro" id="IPR051813">
    <property type="entry name" value="HepT_RNase_toxin"/>
</dbReference>
<dbReference type="EMBL" id="UAWL01000031">
    <property type="protein sequence ID" value="SQC36408.1"/>
    <property type="molecule type" value="Genomic_DNA"/>
</dbReference>
<keyword evidence="4" id="KW-0547">Nucleotide-binding</keyword>